<keyword evidence="1" id="KW-1133">Transmembrane helix</keyword>
<comment type="caution">
    <text evidence="2">The sequence shown here is derived from an EMBL/GenBank/DDBJ whole genome shotgun (WGS) entry which is preliminary data.</text>
</comment>
<keyword evidence="1" id="KW-0472">Membrane</keyword>
<feature type="transmembrane region" description="Helical" evidence="1">
    <location>
        <begin position="6"/>
        <end position="23"/>
    </location>
</feature>
<dbReference type="AlphaFoldDB" id="A0A556S8M6"/>
<evidence type="ECO:0000256" key="1">
    <source>
        <dbReference type="SAM" id="Phobius"/>
    </source>
</evidence>
<organism evidence="2 3">
    <name type="scientific">Gilliamella apicola</name>
    <dbReference type="NCBI Taxonomy" id="1196095"/>
    <lineage>
        <taxon>Bacteria</taxon>
        <taxon>Pseudomonadati</taxon>
        <taxon>Pseudomonadota</taxon>
        <taxon>Gammaproteobacteria</taxon>
        <taxon>Orbales</taxon>
        <taxon>Orbaceae</taxon>
        <taxon>Gilliamella</taxon>
    </lineage>
</organism>
<name>A0A556S8M6_9GAMM</name>
<gene>
    <name evidence="2" type="ORF">FPQ15_12205</name>
</gene>
<dbReference type="Proteomes" id="UP000319483">
    <property type="component" value="Unassembled WGS sequence"/>
</dbReference>
<accession>A0A556S8M6</accession>
<protein>
    <submittedName>
        <fullName evidence="2">Uncharacterized protein</fullName>
    </submittedName>
</protein>
<feature type="transmembrane region" description="Helical" evidence="1">
    <location>
        <begin position="55"/>
        <end position="76"/>
    </location>
</feature>
<keyword evidence="1" id="KW-0812">Transmembrane</keyword>
<reference evidence="2 3" key="1">
    <citation type="submission" date="2019-07" db="EMBL/GenBank/DDBJ databases">
        <title>Gilliamella genomes.</title>
        <authorList>
            <person name="Zheng H."/>
        </authorList>
    </citation>
    <scope>NUCLEOTIDE SEQUENCE [LARGE SCALE GENOMIC DNA]</scope>
    <source>
        <strain evidence="2 3">W8127</strain>
    </source>
</reference>
<feature type="transmembrane region" description="Helical" evidence="1">
    <location>
        <begin position="30"/>
        <end position="49"/>
    </location>
</feature>
<dbReference type="RefSeq" id="WP_039127453.1">
    <property type="nucleotide sequence ID" value="NZ_CAMLAP010000034.1"/>
</dbReference>
<sequence>MGLAIGGVIANWFGVLIIYMNSLQDKLYGTMLPIAFIFALISTVGILFAGKNKKLAGTLIIIGSILFVPLGLIGVFGAKKIISLANEATLEERRNS</sequence>
<evidence type="ECO:0000313" key="2">
    <source>
        <dbReference type="EMBL" id="TSJ97455.1"/>
    </source>
</evidence>
<dbReference type="EMBL" id="VMHM01000017">
    <property type="protein sequence ID" value="TSJ97455.1"/>
    <property type="molecule type" value="Genomic_DNA"/>
</dbReference>
<evidence type="ECO:0000313" key="3">
    <source>
        <dbReference type="Proteomes" id="UP000319483"/>
    </source>
</evidence>
<proteinExistence type="predicted"/>